<evidence type="ECO:0000313" key="2">
    <source>
        <dbReference type="EMBL" id="POG04726.1"/>
    </source>
</evidence>
<dbReference type="Proteomes" id="UP000237378">
    <property type="component" value="Unassembled WGS sequence"/>
</dbReference>
<organism evidence="2 3">
    <name type="scientific">Pseudomonas putida</name>
    <name type="common">Arthrobacter siderocapsulatus</name>
    <dbReference type="NCBI Taxonomy" id="303"/>
    <lineage>
        <taxon>Bacteria</taxon>
        <taxon>Pseudomonadati</taxon>
        <taxon>Pseudomonadota</taxon>
        <taxon>Gammaproteobacteria</taxon>
        <taxon>Pseudomonadales</taxon>
        <taxon>Pseudomonadaceae</taxon>
        <taxon>Pseudomonas</taxon>
    </lineage>
</organism>
<evidence type="ECO:0000256" key="1">
    <source>
        <dbReference type="SAM" id="MobiDB-lite"/>
    </source>
</evidence>
<name>A0A2S3WTH5_PSEPU</name>
<dbReference type="EMBL" id="MING01000083">
    <property type="protein sequence ID" value="POG04726.1"/>
    <property type="molecule type" value="Genomic_DNA"/>
</dbReference>
<protein>
    <submittedName>
        <fullName evidence="2">Uncharacterized protein</fullName>
    </submittedName>
</protein>
<gene>
    <name evidence="2" type="ORF">BGP82_23215</name>
</gene>
<comment type="caution">
    <text evidence="2">The sequence shown here is derived from an EMBL/GenBank/DDBJ whole genome shotgun (WGS) entry which is preliminary data.</text>
</comment>
<reference evidence="2 3" key="1">
    <citation type="submission" date="2016-08" db="EMBL/GenBank/DDBJ databases">
        <authorList>
            <person name="Seilhamer J.J."/>
        </authorList>
    </citation>
    <scope>NUCLEOTIDE SEQUENCE [LARGE SCALE GENOMIC DNA]</scope>
    <source>
        <strain evidence="2 3">KH-18-2</strain>
    </source>
</reference>
<evidence type="ECO:0000313" key="3">
    <source>
        <dbReference type="Proteomes" id="UP000237378"/>
    </source>
</evidence>
<accession>A0A2S3WTH5</accession>
<feature type="region of interest" description="Disordered" evidence="1">
    <location>
        <begin position="27"/>
        <end position="48"/>
    </location>
</feature>
<sequence>MNHQTIAKRIEESLDAIGILAEVLLKNGGRKGDPEDVDTSDPIDDRGESGIQSAISIIACLAHRDFCELATDPGIPE</sequence>
<reference evidence="2 3" key="2">
    <citation type="submission" date="2018-03" db="EMBL/GenBank/DDBJ databases">
        <title>Draft genome of Pseudomonas putida strain KH-18-2.</title>
        <authorList>
            <person name="Yoshizawa S."/>
            <person name="Khan N.H."/>
            <person name="Nishimura M."/>
            <person name="Chiura H.X."/>
            <person name="Ogura Y."/>
            <person name="Hayashi T."/>
            <person name="Kogure K."/>
        </authorList>
    </citation>
    <scope>NUCLEOTIDE SEQUENCE [LARGE SCALE GENOMIC DNA]</scope>
    <source>
        <strain evidence="2 3">KH-18-2</strain>
    </source>
</reference>
<dbReference type="AlphaFoldDB" id="A0A2S3WTH5"/>
<proteinExistence type="predicted"/>